<evidence type="ECO:0000313" key="1">
    <source>
        <dbReference type="EMBL" id="KAF4700216.1"/>
    </source>
</evidence>
<dbReference type="AlphaFoldDB" id="A0A7J6PX75"/>
<name>A0A7J6PX75_PEROL</name>
<organism evidence="1 2">
    <name type="scientific">Perkinsus olseni</name>
    <name type="common">Perkinsus atlanticus</name>
    <dbReference type="NCBI Taxonomy" id="32597"/>
    <lineage>
        <taxon>Eukaryota</taxon>
        <taxon>Sar</taxon>
        <taxon>Alveolata</taxon>
        <taxon>Perkinsozoa</taxon>
        <taxon>Perkinsea</taxon>
        <taxon>Perkinsida</taxon>
        <taxon>Perkinsidae</taxon>
        <taxon>Perkinsus</taxon>
    </lineage>
</organism>
<sequence>VPIELGVNHSLTAAMLQRYKLTRDWPRPPACPPTALRAQIDVQSFMLGCGFSRTNPRRNLGLLAASFLHHSMVEVLESKISPHTLMLLDGVKYPGNVGNVLANAGKLGCSGLLLGDSRGSQLYRRDFALSALCSSRTVRRGGIPLVLNVDCTGTMQRLREEYGYRVIVLENKEVAVQHDLPFIDFSCEASAAKEISSPRVLFVGGGELEGVGPLIPRRADAILSVSFVPDWLKRDLIPTVFDHHHSYNVCSAMTLAMFERYRFTKDWPRPSPLPPLSDYEL</sequence>
<gene>
    <name evidence="1" type="ORF">FOZ62_011006</name>
</gene>
<dbReference type="Gene3D" id="3.40.1280.10">
    <property type="match status" value="1"/>
</dbReference>
<dbReference type="EMBL" id="JABANM010034080">
    <property type="protein sequence ID" value="KAF4700216.1"/>
    <property type="molecule type" value="Genomic_DNA"/>
</dbReference>
<feature type="non-terminal residue" evidence="1">
    <location>
        <position position="281"/>
    </location>
</feature>
<evidence type="ECO:0000313" key="2">
    <source>
        <dbReference type="Proteomes" id="UP000574390"/>
    </source>
</evidence>
<protein>
    <recommendedName>
        <fullName evidence="3">tRNA/rRNA methyltransferase SpoU type domain-containing protein</fullName>
    </recommendedName>
</protein>
<dbReference type="InterPro" id="IPR029026">
    <property type="entry name" value="tRNA_m1G_MTases_N"/>
</dbReference>
<evidence type="ECO:0008006" key="3">
    <source>
        <dbReference type="Google" id="ProtNLM"/>
    </source>
</evidence>
<reference evidence="1 2" key="1">
    <citation type="submission" date="2020-04" db="EMBL/GenBank/DDBJ databases">
        <title>Perkinsus olseni comparative genomics.</title>
        <authorList>
            <person name="Bogema D.R."/>
        </authorList>
    </citation>
    <scope>NUCLEOTIDE SEQUENCE [LARGE SCALE GENOMIC DNA]</scope>
    <source>
        <strain evidence="1">ATCC PRA-205</strain>
    </source>
</reference>
<feature type="non-terminal residue" evidence="1">
    <location>
        <position position="1"/>
    </location>
</feature>
<comment type="caution">
    <text evidence="1">The sequence shown here is derived from an EMBL/GenBank/DDBJ whole genome shotgun (WGS) entry which is preliminary data.</text>
</comment>
<proteinExistence type="predicted"/>
<dbReference type="SUPFAM" id="SSF75217">
    <property type="entry name" value="alpha/beta knot"/>
    <property type="match status" value="1"/>
</dbReference>
<dbReference type="InterPro" id="IPR029028">
    <property type="entry name" value="Alpha/beta_knot_MTases"/>
</dbReference>
<dbReference type="Proteomes" id="UP000574390">
    <property type="component" value="Unassembled WGS sequence"/>
</dbReference>
<accession>A0A7J6PX75</accession>